<evidence type="ECO:0000256" key="8">
    <source>
        <dbReference type="SAM" id="Phobius"/>
    </source>
</evidence>
<feature type="transmembrane region" description="Helical" evidence="8">
    <location>
        <begin position="715"/>
        <end position="738"/>
    </location>
</feature>
<evidence type="ECO:0000313" key="10">
    <source>
        <dbReference type="RefSeq" id="XP_056694160.1"/>
    </source>
</evidence>
<keyword evidence="2" id="KW-0328">Glycosyltransferase</keyword>
<comment type="subcellular location">
    <subcellularLocation>
        <location evidence="1">Endomembrane system</location>
        <topology evidence="1">Multi-pass membrane protein</topology>
    </subcellularLocation>
</comment>
<keyword evidence="5 8" id="KW-1133">Transmembrane helix</keyword>
<dbReference type="SUPFAM" id="SSF53448">
    <property type="entry name" value="Nucleotide-diphospho-sugar transferases"/>
    <property type="match status" value="1"/>
</dbReference>
<feature type="transmembrane region" description="Helical" evidence="8">
    <location>
        <begin position="523"/>
        <end position="544"/>
    </location>
</feature>
<dbReference type="RefSeq" id="XP_056694160.1">
    <property type="nucleotide sequence ID" value="XM_056838182.1"/>
</dbReference>
<dbReference type="Pfam" id="PF03552">
    <property type="entry name" value="Cellulose_synt"/>
    <property type="match status" value="2"/>
</dbReference>
<feature type="transmembrane region" description="Helical" evidence="8">
    <location>
        <begin position="41"/>
        <end position="62"/>
    </location>
</feature>
<sequence length="740" mass="84014">MENPFHEFHVHKLRATLNITYSLFYFLALTFIFYYRSAAFFLKKATGVLFAAELVFSFLWAIKQPMYWRPITRTVFPEKLPKDEKLPGIDVLICTADPNKEPTFEVINTVISAMSLDYPAHKLSVYLSDDAGASVTLNAMKQAWVFASWWLPFCRKYHLKTICPQAYFQNPEDQEESSCQTNDMDFVQHSMLLEEKYEAFKQQVRSNKLSGDVDNNNNTSRDHPPLVQVINENCIEDGAVTLNPEAGEMPLLVYVSREKRPSHPHCFKAGALNALLRVSSIMSNSPYTLILDCDMYCNDSISARQAMCFFIDPKISSSLGWVQFPQKFHNISDTDIYDSQLRVTWPVYWPGADGLQGPCIIGTNVYIKRKVLYSINITTDDGINLKEVRSSLGPSNELTNSVVQNDKLNKTVKDKEVSSVMVQEAHFLASCTYEKGTMWGQKVGFCYGTIVEDAKTSIRLQNKGWRSIYLNPTRPQFLGSATTSLNEMLVQGIRWYGGLLDLCLSKYCPLIYRPSRMQFLQKMYYSWMVLLALDFIPVLCFAIIPPICFLYGIPVYPKLSDPGFVAFAFVFVSTQLKHLSDVVVYSGGSVSAWVNEQRTWMAKCLSCYLYGTIVCIITKLGLHEATFTLTDKLQGDTTNWYDKGIYDFRTSKMFLVPIVTAVILNLCCFIGGVARLIVIRNWDAMFGQMLFSLYVLVMGFPVLEGVLLRKDNARISVSASMVSTILSLLLLSLGYLILRH</sequence>
<dbReference type="InterPro" id="IPR005150">
    <property type="entry name" value="Cellulose_synth"/>
</dbReference>
<dbReference type="Proteomes" id="UP000813463">
    <property type="component" value="Chromosome 3"/>
</dbReference>
<evidence type="ECO:0000256" key="1">
    <source>
        <dbReference type="ARBA" id="ARBA00004127"/>
    </source>
</evidence>
<evidence type="ECO:0000313" key="9">
    <source>
        <dbReference type="Proteomes" id="UP000813463"/>
    </source>
</evidence>
<gene>
    <name evidence="10" type="primary">LOC110782227</name>
</gene>
<keyword evidence="3" id="KW-0808">Transferase</keyword>
<reference evidence="10" key="2">
    <citation type="submission" date="2025-08" db="UniProtKB">
        <authorList>
            <consortium name="RefSeq"/>
        </authorList>
    </citation>
    <scope>IDENTIFICATION</scope>
    <source>
        <tissue evidence="10">Leaf</tissue>
    </source>
</reference>
<organism evidence="9 10">
    <name type="scientific">Spinacia oleracea</name>
    <name type="common">Spinach</name>
    <dbReference type="NCBI Taxonomy" id="3562"/>
    <lineage>
        <taxon>Eukaryota</taxon>
        <taxon>Viridiplantae</taxon>
        <taxon>Streptophyta</taxon>
        <taxon>Embryophyta</taxon>
        <taxon>Tracheophyta</taxon>
        <taxon>Spermatophyta</taxon>
        <taxon>Magnoliopsida</taxon>
        <taxon>eudicotyledons</taxon>
        <taxon>Gunneridae</taxon>
        <taxon>Pentapetalae</taxon>
        <taxon>Caryophyllales</taxon>
        <taxon>Chenopodiaceae</taxon>
        <taxon>Chenopodioideae</taxon>
        <taxon>Anserineae</taxon>
        <taxon>Spinacia</taxon>
    </lineage>
</organism>
<evidence type="ECO:0000256" key="7">
    <source>
        <dbReference type="ARBA" id="ARBA00023316"/>
    </source>
</evidence>
<accession>A0ABM3REX3</accession>
<evidence type="ECO:0000256" key="3">
    <source>
        <dbReference type="ARBA" id="ARBA00022679"/>
    </source>
</evidence>
<feature type="transmembrane region" description="Helical" evidence="8">
    <location>
        <begin position="654"/>
        <end position="678"/>
    </location>
</feature>
<evidence type="ECO:0000256" key="4">
    <source>
        <dbReference type="ARBA" id="ARBA00022692"/>
    </source>
</evidence>
<protein>
    <submittedName>
        <fullName evidence="10">Cellulose synthase-like protein G2</fullName>
    </submittedName>
</protein>
<feature type="transmembrane region" description="Helical" evidence="8">
    <location>
        <begin position="15"/>
        <end position="35"/>
    </location>
</feature>
<keyword evidence="7" id="KW-0961">Cell wall biogenesis/degradation</keyword>
<evidence type="ECO:0000256" key="2">
    <source>
        <dbReference type="ARBA" id="ARBA00022676"/>
    </source>
</evidence>
<reference evidence="9" key="1">
    <citation type="journal article" date="2021" name="Nat. Commun.">
        <title>Genomic analyses provide insights into spinach domestication and the genetic basis of agronomic traits.</title>
        <authorList>
            <person name="Cai X."/>
            <person name="Sun X."/>
            <person name="Xu C."/>
            <person name="Sun H."/>
            <person name="Wang X."/>
            <person name="Ge C."/>
            <person name="Zhang Z."/>
            <person name="Wang Q."/>
            <person name="Fei Z."/>
            <person name="Jiao C."/>
            <person name="Wang Q."/>
        </authorList>
    </citation>
    <scope>NUCLEOTIDE SEQUENCE [LARGE SCALE GENOMIC DNA]</scope>
    <source>
        <strain evidence="9">cv. Varoflay</strain>
    </source>
</reference>
<keyword evidence="6 8" id="KW-0472">Membrane</keyword>
<keyword evidence="9" id="KW-1185">Reference proteome</keyword>
<keyword evidence="4 8" id="KW-0812">Transmembrane</keyword>
<proteinExistence type="predicted"/>
<dbReference type="Gene3D" id="3.90.550.10">
    <property type="entry name" value="Spore Coat Polysaccharide Biosynthesis Protein SpsA, Chain A"/>
    <property type="match status" value="2"/>
</dbReference>
<dbReference type="PANTHER" id="PTHR13301">
    <property type="entry name" value="X-BOX TRANSCRIPTION FACTOR-RELATED"/>
    <property type="match status" value="1"/>
</dbReference>
<dbReference type="GeneID" id="110782227"/>
<dbReference type="InterPro" id="IPR029044">
    <property type="entry name" value="Nucleotide-diphossugar_trans"/>
</dbReference>
<feature type="transmembrane region" description="Helical" evidence="8">
    <location>
        <begin position="685"/>
        <end position="703"/>
    </location>
</feature>
<name>A0ABM3REX3_SPIOL</name>
<evidence type="ECO:0000256" key="5">
    <source>
        <dbReference type="ARBA" id="ARBA00022989"/>
    </source>
</evidence>
<evidence type="ECO:0000256" key="6">
    <source>
        <dbReference type="ARBA" id="ARBA00023136"/>
    </source>
</evidence>